<dbReference type="SUPFAM" id="SSF53098">
    <property type="entry name" value="Ribonuclease H-like"/>
    <property type="match status" value="1"/>
</dbReference>
<dbReference type="PANTHER" id="PTHR45913">
    <property type="entry name" value="EPM2A-INTERACTING PROTEIN 1"/>
    <property type="match status" value="1"/>
</dbReference>
<evidence type="ECO:0000313" key="1">
    <source>
        <dbReference type="EMBL" id="GBN42976.1"/>
    </source>
</evidence>
<name>A0A4Y2NYW2_ARAVE</name>
<evidence type="ECO:0000313" key="2">
    <source>
        <dbReference type="Proteomes" id="UP000499080"/>
    </source>
</evidence>
<dbReference type="AlphaFoldDB" id="A0A4Y2NYW2"/>
<sequence length="326" mass="36854">MFASTSQSNIDGLRASYNISLLIAKSGKPHTIGEELILPAIEEVLKSVLHKPPFDILKRTPLSNNTVQRRIDEMSSDIESFLCNYLQTTHFSIQLDESTLPGNEALLLAYVRFVMDEEIHEKLLFAKTLKSDTKGESIFNVLSDFFAEKSIPFTNIISVAADGAPAMFGRYRGFISHLKRIIPGLIAIHCVIHRQHLVAKNLSDRLHQSLQFVINAVNKIRSNALNTRFFALLCGENDEDFQLLLLHTEVRWLSKGACLSRFYSLFESVIEFLETKAPDLKENLIKYKADISYLTDLFKKFNDVNLQLQGDSLNLIKTKGAISAFL</sequence>
<organism evidence="1 2">
    <name type="scientific">Araneus ventricosus</name>
    <name type="common">Orbweaver spider</name>
    <name type="synonym">Epeira ventricosa</name>
    <dbReference type="NCBI Taxonomy" id="182803"/>
    <lineage>
        <taxon>Eukaryota</taxon>
        <taxon>Metazoa</taxon>
        <taxon>Ecdysozoa</taxon>
        <taxon>Arthropoda</taxon>
        <taxon>Chelicerata</taxon>
        <taxon>Arachnida</taxon>
        <taxon>Araneae</taxon>
        <taxon>Araneomorphae</taxon>
        <taxon>Entelegynae</taxon>
        <taxon>Araneoidea</taxon>
        <taxon>Araneidae</taxon>
        <taxon>Araneus</taxon>
    </lineage>
</organism>
<dbReference type="InterPro" id="IPR012337">
    <property type="entry name" value="RNaseH-like_sf"/>
</dbReference>
<reference evidence="1 2" key="1">
    <citation type="journal article" date="2019" name="Sci. Rep.">
        <title>Orb-weaving spider Araneus ventricosus genome elucidates the spidroin gene catalogue.</title>
        <authorList>
            <person name="Kono N."/>
            <person name="Nakamura H."/>
            <person name="Ohtoshi R."/>
            <person name="Moran D.A.P."/>
            <person name="Shinohara A."/>
            <person name="Yoshida Y."/>
            <person name="Fujiwara M."/>
            <person name="Mori M."/>
            <person name="Tomita M."/>
            <person name="Arakawa K."/>
        </authorList>
    </citation>
    <scope>NUCLEOTIDE SEQUENCE [LARGE SCALE GENOMIC DNA]</scope>
</reference>
<keyword evidence="2" id="KW-1185">Reference proteome</keyword>
<gene>
    <name evidence="1" type="primary">ZBED9_24</name>
    <name evidence="1" type="ORF">AVEN_25581_1</name>
</gene>
<protein>
    <submittedName>
        <fullName evidence="1">SCAN domain-containing protein 3</fullName>
    </submittedName>
</protein>
<dbReference type="Proteomes" id="UP000499080">
    <property type="component" value="Unassembled WGS sequence"/>
</dbReference>
<dbReference type="EMBL" id="BGPR01289547">
    <property type="protein sequence ID" value="GBN42976.1"/>
    <property type="molecule type" value="Genomic_DNA"/>
</dbReference>
<proteinExistence type="predicted"/>
<feature type="non-terminal residue" evidence="1">
    <location>
        <position position="326"/>
    </location>
</feature>
<dbReference type="PANTHER" id="PTHR45913:SF22">
    <property type="entry name" value="SCAN BOX DOMAIN-CONTAINING PROTEIN"/>
    <property type="match status" value="1"/>
</dbReference>
<comment type="caution">
    <text evidence="1">The sequence shown here is derived from an EMBL/GenBank/DDBJ whole genome shotgun (WGS) entry which is preliminary data.</text>
</comment>
<dbReference type="OrthoDB" id="6427599at2759"/>
<accession>A0A4Y2NYW2</accession>